<feature type="region of interest" description="Disordered" evidence="2">
    <location>
        <begin position="422"/>
        <end position="459"/>
    </location>
</feature>
<reference evidence="3 4" key="1">
    <citation type="submission" date="2018-08" db="EMBL/GenBank/DDBJ databases">
        <authorList>
            <person name="Ferrada E.E."/>
            <person name="Latorre B.A."/>
        </authorList>
    </citation>
    <scope>NUCLEOTIDE SEQUENCE [LARGE SCALE GENOMIC DNA]</scope>
    <source>
        <strain evidence="3 4">VK-A60T</strain>
    </source>
</reference>
<sequence length="459" mass="52056">MSGRKTIQVDEAQWRRVQRRARQLQGLQRDVPRLLDDVRARTRADVDRAFATVDARQRRQDEAVRQLSDRTRHIEADTGRRLREQAERLHQELHATTGRLEEQTRQRLDGLRREAERALAAERAERRAETARLAQEIDAVKADRARAEETAHTWLADARTMAGLIARELPHERYAPGRLDRLLQRLATAERNAAEHRFDAALAVGQETFHELSDLRVDVEQRELARCLAQKEAVEALVQVEALAEENRRRPVVEADGTLLAGYSLDVAHWSGGEYDQVRQDTAAALTRARDPHTGTDELLALRDEEAPALERSLGETVERAGMRQLTSQLRVNLADVVAQTLAEVAYYDLVEEESHYAGDDERKDFHAVLRHEATGNEIRVRIAQAHPDSDQCVIHVETTDHDVTAEAELRDRADAVYQALRREGTPIGLDPSRPVEETGRPSPRPGRRRQDEEAGTTT</sequence>
<feature type="coiled-coil region" evidence="1">
    <location>
        <begin position="83"/>
        <end position="150"/>
    </location>
</feature>
<proteinExistence type="predicted"/>
<accession>A0A385DJM9</accession>
<evidence type="ECO:0000313" key="4">
    <source>
        <dbReference type="Proteomes" id="UP000259636"/>
    </source>
</evidence>
<dbReference type="EMBL" id="CP031742">
    <property type="protein sequence ID" value="AXQ58578.1"/>
    <property type="molecule type" value="Genomic_DNA"/>
</dbReference>
<keyword evidence="1" id="KW-0175">Coiled coil</keyword>
<dbReference type="RefSeq" id="WP_101277656.1">
    <property type="nucleotide sequence ID" value="NZ_CP031742.1"/>
</dbReference>
<evidence type="ECO:0000256" key="1">
    <source>
        <dbReference type="SAM" id="Coils"/>
    </source>
</evidence>
<gene>
    <name evidence="3" type="ORF">D0C37_30870</name>
</gene>
<organism evidence="3 4">
    <name type="scientific">Streptomyces koyangensis</name>
    <dbReference type="NCBI Taxonomy" id="188770"/>
    <lineage>
        <taxon>Bacteria</taxon>
        <taxon>Bacillati</taxon>
        <taxon>Actinomycetota</taxon>
        <taxon>Actinomycetes</taxon>
        <taxon>Kitasatosporales</taxon>
        <taxon>Streptomycetaceae</taxon>
        <taxon>Streptomyces</taxon>
        <taxon>Streptomyces aurantiacus group</taxon>
    </lineage>
</organism>
<name>A0A385DJM9_9ACTN</name>
<dbReference type="AlphaFoldDB" id="A0A385DJM9"/>
<dbReference type="Proteomes" id="UP000259636">
    <property type="component" value="Chromosome"/>
</dbReference>
<dbReference type="KEGG" id="sky:D0C37_30870"/>
<evidence type="ECO:0000256" key="2">
    <source>
        <dbReference type="SAM" id="MobiDB-lite"/>
    </source>
</evidence>
<dbReference type="GeneID" id="300118524"/>
<evidence type="ECO:0000313" key="3">
    <source>
        <dbReference type="EMBL" id="AXQ58578.1"/>
    </source>
</evidence>
<protein>
    <submittedName>
        <fullName evidence="3">Uncharacterized protein</fullName>
    </submittedName>
</protein>